<dbReference type="SMART" id="SM00479">
    <property type="entry name" value="EXOIII"/>
    <property type="match status" value="1"/>
</dbReference>
<dbReference type="PANTHER" id="PTHR30231">
    <property type="entry name" value="DNA POLYMERASE III SUBUNIT EPSILON"/>
    <property type="match status" value="1"/>
</dbReference>
<dbReference type="AlphaFoldDB" id="A0A251XCC0"/>
<keyword evidence="1" id="KW-0540">Nuclease</keyword>
<sequence>MFDLFAKLQREQRRLKNDKYRFLFEMPPDNNLVCFDCESSSFDVKKADILSIGAVFVENNRILTSRRLELFIQPSSELDEHSIKKHHLRRCDLENGLSPEVAILAFLQFIGSRPLVGYYLEFQVALLNKYIRPLLGIALPNPQIEVSGLYYDRKYGSARSHQPRQIDLRFDSMMQDLDLPVLGQHDAYNDALMTALMYLKLKHSF</sequence>
<name>A0A251XCC0_9GAMM</name>
<dbReference type="OrthoDB" id="5497329at2"/>
<dbReference type="EMBL" id="MSLT01000001">
    <property type="protein sequence ID" value="OUD16279.1"/>
    <property type="molecule type" value="Genomic_DNA"/>
</dbReference>
<evidence type="ECO:0000256" key="1">
    <source>
        <dbReference type="ARBA" id="ARBA00022722"/>
    </source>
</evidence>
<evidence type="ECO:0000259" key="3">
    <source>
        <dbReference type="SMART" id="SM00479"/>
    </source>
</evidence>
<reference evidence="4 5" key="1">
    <citation type="submission" date="2016-12" db="EMBL/GenBank/DDBJ databases">
        <title>Thioflexothrix psekupsii D3 genome sequencing and assembly.</title>
        <authorList>
            <person name="Fomenkov A."/>
            <person name="Vincze T."/>
            <person name="Grabovich M."/>
            <person name="Anton B.P."/>
            <person name="Dubinina G."/>
            <person name="Orlova M."/>
            <person name="Belousova E."/>
            <person name="Roberts R.J."/>
        </authorList>
    </citation>
    <scope>NUCLEOTIDE SEQUENCE [LARGE SCALE GENOMIC DNA]</scope>
    <source>
        <strain evidence="4">D3</strain>
    </source>
</reference>
<proteinExistence type="predicted"/>
<dbReference type="InterPro" id="IPR036397">
    <property type="entry name" value="RNaseH_sf"/>
</dbReference>
<dbReference type="GO" id="GO:0006259">
    <property type="term" value="P:DNA metabolic process"/>
    <property type="evidence" value="ECO:0007669"/>
    <property type="project" value="UniProtKB-ARBA"/>
</dbReference>
<dbReference type="GO" id="GO:0005829">
    <property type="term" value="C:cytosol"/>
    <property type="evidence" value="ECO:0007669"/>
    <property type="project" value="TreeGrafter"/>
</dbReference>
<organism evidence="4 5">
    <name type="scientific">Thioflexithrix psekupsensis</name>
    <dbReference type="NCBI Taxonomy" id="1570016"/>
    <lineage>
        <taxon>Bacteria</taxon>
        <taxon>Pseudomonadati</taxon>
        <taxon>Pseudomonadota</taxon>
        <taxon>Gammaproteobacteria</taxon>
        <taxon>Thiotrichales</taxon>
        <taxon>Thioflexithrix</taxon>
    </lineage>
</organism>
<dbReference type="InterPro" id="IPR012337">
    <property type="entry name" value="RNaseH-like_sf"/>
</dbReference>
<dbReference type="GO" id="GO:0003676">
    <property type="term" value="F:nucleic acid binding"/>
    <property type="evidence" value="ECO:0007669"/>
    <property type="project" value="InterPro"/>
</dbReference>
<dbReference type="InterPro" id="IPR013520">
    <property type="entry name" value="Ribonucl_H"/>
</dbReference>
<dbReference type="SUPFAM" id="SSF53098">
    <property type="entry name" value="Ribonuclease H-like"/>
    <property type="match status" value="1"/>
</dbReference>
<dbReference type="Proteomes" id="UP000194798">
    <property type="component" value="Unassembled WGS sequence"/>
</dbReference>
<dbReference type="GO" id="GO:0008408">
    <property type="term" value="F:3'-5' exonuclease activity"/>
    <property type="evidence" value="ECO:0007669"/>
    <property type="project" value="TreeGrafter"/>
</dbReference>
<keyword evidence="2" id="KW-0378">Hydrolase</keyword>
<dbReference type="Pfam" id="PF00929">
    <property type="entry name" value="RNase_T"/>
    <property type="match status" value="1"/>
</dbReference>
<dbReference type="RefSeq" id="WP_086486683.1">
    <property type="nucleotide sequence ID" value="NZ_MSLT01000001.1"/>
</dbReference>
<evidence type="ECO:0000313" key="4">
    <source>
        <dbReference type="EMBL" id="OUD16279.1"/>
    </source>
</evidence>
<dbReference type="CDD" id="cd06127">
    <property type="entry name" value="DEDDh"/>
    <property type="match status" value="1"/>
</dbReference>
<keyword evidence="2" id="KW-0269">Exonuclease</keyword>
<protein>
    <submittedName>
        <fullName evidence="4">DNA polymerase III subunit epsilon</fullName>
    </submittedName>
</protein>
<comment type="caution">
    <text evidence="4">The sequence shown here is derived from an EMBL/GenBank/DDBJ whole genome shotgun (WGS) entry which is preliminary data.</text>
</comment>
<dbReference type="Gene3D" id="3.30.420.10">
    <property type="entry name" value="Ribonuclease H-like superfamily/Ribonuclease H"/>
    <property type="match status" value="1"/>
</dbReference>
<dbReference type="NCBIfam" id="NF006601">
    <property type="entry name" value="PRK09145.1"/>
    <property type="match status" value="1"/>
</dbReference>
<gene>
    <name evidence="4" type="ORF">TPSD3_00730</name>
</gene>
<evidence type="ECO:0000313" key="5">
    <source>
        <dbReference type="Proteomes" id="UP000194798"/>
    </source>
</evidence>
<dbReference type="PANTHER" id="PTHR30231:SF7">
    <property type="entry name" value="BLR4117 PROTEIN"/>
    <property type="match status" value="1"/>
</dbReference>
<evidence type="ECO:0000256" key="2">
    <source>
        <dbReference type="ARBA" id="ARBA00022839"/>
    </source>
</evidence>
<feature type="domain" description="Exonuclease" evidence="3">
    <location>
        <begin position="31"/>
        <end position="204"/>
    </location>
</feature>
<accession>A0A251XCC0</accession>
<keyword evidence="5" id="KW-1185">Reference proteome</keyword>